<dbReference type="PROSITE" id="PS50893">
    <property type="entry name" value="ABC_TRANSPORTER_2"/>
    <property type="match status" value="1"/>
</dbReference>
<evidence type="ECO:0000256" key="2">
    <source>
        <dbReference type="ARBA" id="ARBA00022448"/>
    </source>
</evidence>
<name>A0ABS2EJ54_9FIRM</name>
<dbReference type="GO" id="GO:0005524">
    <property type="term" value="F:ATP binding"/>
    <property type="evidence" value="ECO:0007669"/>
    <property type="project" value="UniProtKB-KW"/>
</dbReference>
<dbReference type="PANTHER" id="PTHR43335:SF8">
    <property type="entry name" value="ABC TRANSPORTER, ATP-BINDING PROTEIN"/>
    <property type="match status" value="1"/>
</dbReference>
<accession>A0ABS2EJ54</accession>
<sequence length="300" mass="33506">MVIAEAKGIGKWYEDKCVLLQCSMEIRAGESYGLVGINGAGKTTLMKILLGLQRAEEGSVLLCGEKPQTDRRYLTRIGSMIERPVFYEHLNAVENLKMHLAYMQTSGNISEILHQTGLFSVRNKPVSTYSLGMKQRLGLARAMIHHPDLFVLDEPFNGNDTFVFGGLADGRRGRYDFSYLGRTGGTSECAKLCVLHYLCDNGNRKCDHQGLWKRESIPSFFLPCSKKKDLSGQMSVGRCVDFASRNYRNWSTAWSVVCSVMGNRDSASDDFRQILDGGTCSRNERGICGGSHVYLQQNNK</sequence>
<protein>
    <submittedName>
        <fullName evidence="6">ATP-binding cassette domain-containing protein</fullName>
    </submittedName>
</protein>
<dbReference type="RefSeq" id="WP_204864413.1">
    <property type="nucleotide sequence ID" value="NZ_JACJKH010000021.1"/>
</dbReference>
<dbReference type="InterPro" id="IPR003439">
    <property type="entry name" value="ABC_transporter-like_ATP-bd"/>
</dbReference>
<dbReference type="Pfam" id="PF00005">
    <property type="entry name" value="ABC_tran"/>
    <property type="match status" value="1"/>
</dbReference>
<gene>
    <name evidence="6" type="ORF">H6A32_11680</name>
</gene>
<comment type="similarity">
    <text evidence="1">Belongs to the ABC transporter superfamily.</text>
</comment>
<organism evidence="6 7">
    <name type="scientific">Drancourtella massiliensis</name>
    <dbReference type="NCBI Taxonomy" id="1632013"/>
    <lineage>
        <taxon>Bacteria</taxon>
        <taxon>Bacillati</taxon>
        <taxon>Bacillota</taxon>
        <taxon>Clostridia</taxon>
        <taxon>Eubacteriales</taxon>
        <taxon>Oscillospiraceae</taxon>
        <taxon>Drancourtella</taxon>
    </lineage>
</organism>
<dbReference type="PROSITE" id="PS00211">
    <property type="entry name" value="ABC_TRANSPORTER_1"/>
    <property type="match status" value="1"/>
</dbReference>
<feature type="domain" description="ABC transporter" evidence="5">
    <location>
        <begin position="4"/>
        <end position="239"/>
    </location>
</feature>
<proteinExistence type="inferred from homology"/>
<reference evidence="6 7" key="1">
    <citation type="journal article" date="2021" name="Sci. Rep.">
        <title>The distribution of antibiotic resistance genes in chicken gut microbiota commensals.</title>
        <authorList>
            <person name="Juricova H."/>
            <person name="Matiasovicova J."/>
            <person name="Kubasova T."/>
            <person name="Cejkova D."/>
            <person name="Rychlik I."/>
        </authorList>
    </citation>
    <scope>NUCLEOTIDE SEQUENCE [LARGE SCALE GENOMIC DNA]</scope>
    <source>
        <strain evidence="6 7">An770</strain>
    </source>
</reference>
<dbReference type="EMBL" id="JACJKH010000021">
    <property type="protein sequence ID" value="MBM6744956.1"/>
    <property type="molecule type" value="Genomic_DNA"/>
</dbReference>
<dbReference type="SUPFAM" id="SSF52540">
    <property type="entry name" value="P-loop containing nucleoside triphosphate hydrolases"/>
    <property type="match status" value="1"/>
</dbReference>
<dbReference type="PANTHER" id="PTHR43335">
    <property type="entry name" value="ABC TRANSPORTER, ATP-BINDING PROTEIN"/>
    <property type="match status" value="1"/>
</dbReference>
<evidence type="ECO:0000256" key="4">
    <source>
        <dbReference type="ARBA" id="ARBA00022840"/>
    </source>
</evidence>
<dbReference type="InterPro" id="IPR027417">
    <property type="entry name" value="P-loop_NTPase"/>
</dbReference>
<evidence type="ECO:0000259" key="5">
    <source>
        <dbReference type="PROSITE" id="PS50893"/>
    </source>
</evidence>
<keyword evidence="7" id="KW-1185">Reference proteome</keyword>
<evidence type="ECO:0000313" key="6">
    <source>
        <dbReference type="EMBL" id="MBM6744956.1"/>
    </source>
</evidence>
<keyword evidence="4 6" id="KW-0067">ATP-binding</keyword>
<evidence type="ECO:0000256" key="3">
    <source>
        <dbReference type="ARBA" id="ARBA00022741"/>
    </source>
</evidence>
<evidence type="ECO:0000313" key="7">
    <source>
        <dbReference type="Proteomes" id="UP000775686"/>
    </source>
</evidence>
<dbReference type="InterPro" id="IPR017871">
    <property type="entry name" value="ABC_transporter-like_CS"/>
</dbReference>
<keyword evidence="3" id="KW-0547">Nucleotide-binding</keyword>
<evidence type="ECO:0000256" key="1">
    <source>
        <dbReference type="ARBA" id="ARBA00005417"/>
    </source>
</evidence>
<comment type="caution">
    <text evidence="6">The sequence shown here is derived from an EMBL/GenBank/DDBJ whole genome shotgun (WGS) entry which is preliminary data.</text>
</comment>
<dbReference type="Gene3D" id="3.40.50.300">
    <property type="entry name" value="P-loop containing nucleotide triphosphate hydrolases"/>
    <property type="match status" value="1"/>
</dbReference>
<dbReference type="Proteomes" id="UP000775686">
    <property type="component" value="Unassembled WGS sequence"/>
</dbReference>
<dbReference type="InterPro" id="IPR003593">
    <property type="entry name" value="AAA+_ATPase"/>
</dbReference>
<dbReference type="SMART" id="SM00382">
    <property type="entry name" value="AAA"/>
    <property type="match status" value="1"/>
</dbReference>
<keyword evidence="2" id="KW-0813">Transport</keyword>